<proteinExistence type="predicted"/>
<evidence type="ECO:0000313" key="3">
    <source>
        <dbReference type="EMBL" id="RWR87547.1"/>
    </source>
</evidence>
<organism evidence="3 4">
    <name type="scientific">Cinnamomum micranthum f. kanehirae</name>
    <dbReference type="NCBI Taxonomy" id="337451"/>
    <lineage>
        <taxon>Eukaryota</taxon>
        <taxon>Viridiplantae</taxon>
        <taxon>Streptophyta</taxon>
        <taxon>Embryophyta</taxon>
        <taxon>Tracheophyta</taxon>
        <taxon>Spermatophyta</taxon>
        <taxon>Magnoliopsida</taxon>
        <taxon>Magnoliidae</taxon>
        <taxon>Laurales</taxon>
        <taxon>Lauraceae</taxon>
        <taxon>Cinnamomum</taxon>
    </lineage>
</organism>
<feature type="region of interest" description="Disordered" evidence="1">
    <location>
        <begin position="194"/>
        <end position="214"/>
    </location>
</feature>
<feature type="region of interest" description="Disordered" evidence="1">
    <location>
        <begin position="1"/>
        <end position="42"/>
    </location>
</feature>
<comment type="caution">
    <text evidence="3">The sequence shown here is derived from an EMBL/GenBank/DDBJ whole genome shotgun (WGS) entry which is preliminary data.</text>
</comment>
<evidence type="ECO:0000259" key="2">
    <source>
        <dbReference type="Pfam" id="PF23156"/>
    </source>
</evidence>
<dbReference type="PANTHER" id="PTHR33270:SF6">
    <property type="entry name" value="OS02G0448600 PROTEIN"/>
    <property type="match status" value="1"/>
</dbReference>
<name>A0A3S3PC36_9MAGN</name>
<dbReference type="Proteomes" id="UP000283530">
    <property type="component" value="Unassembled WGS sequence"/>
</dbReference>
<reference evidence="3 4" key="1">
    <citation type="journal article" date="2019" name="Nat. Plants">
        <title>Stout camphor tree genome fills gaps in understanding of flowering plant genome evolution.</title>
        <authorList>
            <person name="Chaw S.M."/>
            <person name="Liu Y.C."/>
            <person name="Wu Y.W."/>
            <person name="Wang H.Y."/>
            <person name="Lin C.I."/>
            <person name="Wu C.S."/>
            <person name="Ke H.M."/>
            <person name="Chang L.Y."/>
            <person name="Hsu C.Y."/>
            <person name="Yang H.T."/>
            <person name="Sudianto E."/>
            <person name="Hsu M.H."/>
            <person name="Wu K.P."/>
            <person name="Wang L.N."/>
            <person name="Leebens-Mack J.H."/>
            <person name="Tsai I.J."/>
        </authorList>
    </citation>
    <scope>NUCLEOTIDE SEQUENCE [LARGE SCALE GENOMIC DNA]</scope>
    <source>
        <strain evidence="4">cv. Chaw 1501</strain>
        <tissue evidence="3">Young leaves</tissue>
    </source>
</reference>
<sequence>MSERNSRRRTPTHGRKLRPPHPTPSPHRPTPPPNRRQRPTKPIKILRRYSSEPILWTVGSLEEHNPRQQTQNQFFLFRPQTCTDVFTSPLRSLSPSSYSFHRYGEDSKVVVNVTVEGSPGPVRAMVSLGSSVEETIKLVVDKYGQEGRSPRLDLGAASTFELHHSYFSLERLNNADRIGDVGSRSFFLRKSSSRQSSINGEGDAPKEEDEILNPAPPVISPQVFFSLIIRRFNKIGRRTRKIWKVLGCMSCS</sequence>
<dbReference type="InterPro" id="IPR040358">
    <property type="entry name" value="At4g22758-like"/>
</dbReference>
<dbReference type="Pfam" id="PF23156">
    <property type="entry name" value="DUF7054"/>
    <property type="match status" value="1"/>
</dbReference>
<dbReference type="InterPro" id="IPR055482">
    <property type="entry name" value="DUF7054"/>
</dbReference>
<gene>
    <name evidence="3" type="ORF">CKAN_01649600</name>
</gene>
<dbReference type="STRING" id="337451.A0A3S3PC36"/>
<feature type="domain" description="DUF7054" evidence="2">
    <location>
        <begin position="106"/>
        <end position="189"/>
    </location>
</feature>
<evidence type="ECO:0000313" key="4">
    <source>
        <dbReference type="Proteomes" id="UP000283530"/>
    </source>
</evidence>
<keyword evidence="4" id="KW-1185">Reference proteome</keyword>
<dbReference type="OrthoDB" id="1885101at2759"/>
<evidence type="ECO:0000256" key="1">
    <source>
        <dbReference type="SAM" id="MobiDB-lite"/>
    </source>
</evidence>
<protein>
    <recommendedName>
        <fullName evidence="2">DUF7054 domain-containing protein</fullName>
    </recommendedName>
</protein>
<accession>A0A3S3PC36</accession>
<dbReference type="AlphaFoldDB" id="A0A3S3PC36"/>
<feature type="compositionally biased region" description="Pro residues" evidence="1">
    <location>
        <begin position="20"/>
        <end position="34"/>
    </location>
</feature>
<feature type="compositionally biased region" description="Basic residues" evidence="1">
    <location>
        <begin position="1"/>
        <end position="19"/>
    </location>
</feature>
<dbReference type="PANTHER" id="PTHR33270">
    <property type="entry name" value="BNAC05G50380D PROTEIN"/>
    <property type="match status" value="1"/>
</dbReference>
<dbReference type="EMBL" id="QPKB01000006">
    <property type="protein sequence ID" value="RWR87547.1"/>
    <property type="molecule type" value="Genomic_DNA"/>
</dbReference>